<name>A0AAV4J615_9GAST</name>
<feature type="transmembrane region" description="Helical" evidence="1">
    <location>
        <begin position="36"/>
        <end position="56"/>
    </location>
</feature>
<dbReference type="AlphaFoldDB" id="A0AAV4J615"/>
<keyword evidence="1" id="KW-0812">Transmembrane</keyword>
<reference evidence="2 3" key="1">
    <citation type="journal article" date="2021" name="Elife">
        <title>Chloroplast acquisition without the gene transfer in kleptoplastic sea slugs, Plakobranchus ocellatus.</title>
        <authorList>
            <person name="Maeda T."/>
            <person name="Takahashi S."/>
            <person name="Yoshida T."/>
            <person name="Shimamura S."/>
            <person name="Takaki Y."/>
            <person name="Nagai Y."/>
            <person name="Toyoda A."/>
            <person name="Suzuki Y."/>
            <person name="Arimoto A."/>
            <person name="Ishii H."/>
            <person name="Satoh N."/>
            <person name="Nishiyama T."/>
            <person name="Hasebe M."/>
            <person name="Maruyama T."/>
            <person name="Minagawa J."/>
            <person name="Obokata J."/>
            <person name="Shigenobu S."/>
        </authorList>
    </citation>
    <scope>NUCLEOTIDE SEQUENCE [LARGE SCALE GENOMIC DNA]</scope>
</reference>
<gene>
    <name evidence="2" type="ORF">ElyMa_003204400</name>
</gene>
<dbReference type="EMBL" id="BMAT01006598">
    <property type="protein sequence ID" value="GFS16056.1"/>
    <property type="molecule type" value="Genomic_DNA"/>
</dbReference>
<keyword evidence="1" id="KW-0472">Membrane</keyword>
<evidence type="ECO:0000256" key="1">
    <source>
        <dbReference type="SAM" id="Phobius"/>
    </source>
</evidence>
<proteinExistence type="predicted"/>
<keyword evidence="1" id="KW-1133">Transmembrane helix</keyword>
<evidence type="ECO:0000313" key="2">
    <source>
        <dbReference type="EMBL" id="GFS16056.1"/>
    </source>
</evidence>
<dbReference type="Proteomes" id="UP000762676">
    <property type="component" value="Unassembled WGS sequence"/>
</dbReference>
<organism evidence="2 3">
    <name type="scientific">Elysia marginata</name>
    <dbReference type="NCBI Taxonomy" id="1093978"/>
    <lineage>
        <taxon>Eukaryota</taxon>
        <taxon>Metazoa</taxon>
        <taxon>Spiralia</taxon>
        <taxon>Lophotrochozoa</taxon>
        <taxon>Mollusca</taxon>
        <taxon>Gastropoda</taxon>
        <taxon>Heterobranchia</taxon>
        <taxon>Euthyneura</taxon>
        <taxon>Panpulmonata</taxon>
        <taxon>Sacoglossa</taxon>
        <taxon>Placobranchoidea</taxon>
        <taxon>Plakobranchidae</taxon>
        <taxon>Elysia</taxon>
    </lineage>
</organism>
<evidence type="ECO:0000313" key="3">
    <source>
        <dbReference type="Proteomes" id="UP000762676"/>
    </source>
</evidence>
<protein>
    <submittedName>
        <fullName evidence="2">Uncharacterized protein</fullName>
    </submittedName>
</protein>
<comment type="caution">
    <text evidence="2">The sequence shown here is derived from an EMBL/GenBank/DDBJ whole genome shotgun (WGS) entry which is preliminary data.</text>
</comment>
<accession>A0AAV4J615</accession>
<keyword evidence="3" id="KW-1185">Reference proteome</keyword>
<sequence>MAVDHVTTGNVGSSVVFDAKSDGRTMTGAVNEWCRLILALAILPGIAIYEIVFRVMGSKHSSTSSSVHRHGRTVVKKLKMNVELINGECIVKNGDEALTAKCNAALAEMNSFQRDFLTIAPAGKPNRMIFIEEIIEHENGSKERKAYFEAEERVSWPMRIWRALIIFC</sequence>